<evidence type="ECO:0000256" key="1">
    <source>
        <dbReference type="SAM" id="Phobius"/>
    </source>
</evidence>
<name>A0AAP3E1X5_9EURY</name>
<dbReference type="EMBL" id="JAOPKB010000001">
    <property type="protein sequence ID" value="MCU4971175.1"/>
    <property type="molecule type" value="Genomic_DNA"/>
</dbReference>
<dbReference type="AlphaFoldDB" id="A0AAP3E1X5"/>
<keyword evidence="1" id="KW-1133">Transmembrane helix</keyword>
<accession>A0AAP3E1X5</accession>
<evidence type="ECO:0000313" key="5">
    <source>
        <dbReference type="Proteomes" id="UP001321018"/>
    </source>
</evidence>
<dbReference type="Proteomes" id="UP001321018">
    <property type="component" value="Unassembled WGS sequence"/>
</dbReference>
<reference evidence="2 4" key="1">
    <citation type="submission" date="2022-09" db="EMBL/GenBank/DDBJ databases">
        <title>Enrichment on poylsaccharides allowed isolation of novel metabolic and taxonomic groups of Haloarchaea.</title>
        <authorList>
            <person name="Sorokin D.Y."/>
            <person name="Elcheninov A.G."/>
            <person name="Khizhniak T.V."/>
            <person name="Kolganova T.V."/>
            <person name="Kublanov I.V."/>
        </authorList>
    </citation>
    <scope>NUCLEOTIDE SEQUENCE</scope>
    <source>
        <strain evidence="3 4">AArc-m2/3/4</strain>
        <strain evidence="2">AArc-xg1-1</strain>
    </source>
</reference>
<feature type="transmembrane region" description="Helical" evidence="1">
    <location>
        <begin position="69"/>
        <end position="90"/>
    </location>
</feature>
<keyword evidence="1" id="KW-0472">Membrane</keyword>
<evidence type="ECO:0000313" key="4">
    <source>
        <dbReference type="Proteomes" id="UP001320972"/>
    </source>
</evidence>
<keyword evidence="1" id="KW-0812">Transmembrane</keyword>
<evidence type="ECO:0000313" key="2">
    <source>
        <dbReference type="EMBL" id="MCU4742041.1"/>
    </source>
</evidence>
<dbReference type="InterPro" id="IPR009577">
    <property type="entry name" value="Sm_multidrug_ex"/>
</dbReference>
<protein>
    <submittedName>
        <fullName evidence="2">Small multi-drug export protein</fullName>
    </submittedName>
</protein>
<evidence type="ECO:0000313" key="3">
    <source>
        <dbReference type="EMBL" id="MCU4971175.1"/>
    </source>
</evidence>
<dbReference type="Proteomes" id="UP001320972">
    <property type="component" value="Unassembled WGS sequence"/>
</dbReference>
<comment type="caution">
    <text evidence="2">The sequence shown here is derived from an EMBL/GenBank/DDBJ whole genome shotgun (WGS) entry which is preliminary data.</text>
</comment>
<proteinExistence type="predicted"/>
<dbReference type="EMBL" id="JAOPKA010000006">
    <property type="protein sequence ID" value="MCU4742041.1"/>
    <property type="molecule type" value="Genomic_DNA"/>
</dbReference>
<feature type="transmembrane region" description="Helical" evidence="1">
    <location>
        <begin position="155"/>
        <end position="180"/>
    </location>
</feature>
<gene>
    <name evidence="3" type="ORF">OB955_00285</name>
    <name evidence="2" type="ORF">OB960_11600</name>
</gene>
<feature type="transmembrane region" description="Helical" evidence="1">
    <location>
        <begin position="40"/>
        <end position="63"/>
    </location>
</feature>
<feature type="transmembrane region" description="Helical" evidence="1">
    <location>
        <begin position="124"/>
        <end position="149"/>
    </location>
</feature>
<sequence>MSTTVPLLECLTHQPLLFGLEGFETQAREWIDAASGPWQYLLIFALAATPWLEILIVIPIGIALGLDPLTVAVVAFAGNVIPIYLIVTLFDRISTWLDRRRDDDADEQSARSARAKRVWRSYGLPGLALAAPILTGVHLAAVLAMGLGARKRATLGWMTVGIALWTVVITVVSVTGVSVLEGWF</sequence>
<keyword evidence="4" id="KW-1185">Reference proteome</keyword>
<dbReference type="Pfam" id="PF06695">
    <property type="entry name" value="Sm_multidrug_ex"/>
    <property type="match status" value="1"/>
</dbReference>
<dbReference type="RefSeq" id="WP_338003876.1">
    <property type="nucleotide sequence ID" value="NZ_JAOPKA010000006.1"/>
</dbReference>
<organism evidence="2 5">
    <name type="scientific">Natronoglomus mannanivorans</name>
    <dbReference type="NCBI Taxonomy" id="2979990"/>
    <lineage>
        <taxon>Archaea</taxon>
        <taxon>Methanobacteriati</taxon>
        <taxon>Methanobacteriota</taxon>
        <taxon>Stenosarchaea group</taxon>
        <taxon>Halobacteria</taxon>
        <taxon>Halobacteriales</taxon>
        <taxon>Natrialbaceae</taxon>
        <taxon>Natronoglomus</taxon>
    </lineage>
</organism>